<evidence type="ECO:0000313" key="2">
    <source>
        <dbReference type="EMBL" id="KAF2175017.1"/>
    </source>
</evidence>
<sequence>MTTTTRTPELNSGIWTSWLPITTAYPSQSGCQTAAWVRSGVQVTSGFWPYIYDPAYGSLVANSLTCLPPAATSWWDGATMVNGASTRYSLGPVTCPVAYETVSTILVSGGGGESTSVICCPTNFKFVRSLSHNSGINGVCTSPMSSGQVFTYASPATNSYISTTTTLSGSAPLIAVPVEGYNFAAVTTSSPSSGFSTNLPASTSSGIPTNTNTRNSGLSLGAKTGIGVGVSVGSLALVLLIVAAFYFRRQRSSGQVAYAPPSNDLASNWENKGGNLVASNNGPYEISGTLRPVELPERNLQ</sequence>
<protein>
    <recommendedName>
        <fullName evidence="4">Mid2 domain-containing protein</fullName>
    </recommendedName>
</protein>
<keyword evidence="1" id="KW-1133">Transmembrane helix</keyword>
<evidence type="ECO:0000313" key="3">
    <source>
        <dbReference type="Proteomes" id="UP000800200"/>
    </source>
</evidence>
<evidence type="ECO:0008006" key="4">
    <source>
        <dbReference type="Google" id="ProtNLM"/>
    </source>
</evidence>
<organism evidence="2 3">
    <name type="scientific">Zopfia rhizophila CBS 207.26</name>
    <dbReference type="NCBI Taxonomy" id="1314779"/>
    <lineage>
        <taxon>Eukaryota</taxon>
        <taxon>Fungi</taxon>
        <taxon>Dikarya</taxon>
        <taxon>Ascomycota</taxon>
        <taxon>Pezizomycotina</taxon>
        <taxon>Dothideomycetes</taxon>
        <taxon>Dothideomycetes incertae sedis</taxon>
        <taxon>Zopfiaceae</taxon>
        <taxon>Zopfia</taxon>
    </lineage>
</organism>
<accession>A0A6A6D6M0</accession>
<keyword evidence="1" id="KW-0812">Transmembrane</keyword>
<keyword evidence="1" id="KW-0472">Membrane</keyword>
<reference evidence="2" key="1">
    <citation type="journal article" date="2020" name="Stud. Mycol.">
        <title>101 Dothideomycetes genomes: a test case for predicting lifestyles and emergence of pathogens.</title>
        <authorList>
            <person name="Haridas S."/>
            <person name="Albert R."/>
            <person name="Binder M."/>
            <person name="Bloem J."/>
            <person name="Labutti K."/>
            <person name="Salamov A."/>
            <person name="Andreopoulos B."/>
            <person name="Baker S."/>
            <person name="Barry K."/>
            <person name="Bills G."/>
            <person name="Bluhm B."/>
            <person name="Cannon C."/>
            <person name="Castanera R."/>
            <person name="Culley D."/>
            <person name="Daum C."/>
            <person name="Ezra D."/>
            <person name="Gonzalez J."/>
            <person name="Henrissat B."/>
            <person name="Kuo A."/>
            <person name="Liang C."/>
            <person name="Lipzen A."/>
            <person name="Lutzoni F."/>
            <person name="Magnuson J."/>
            <person name="Mondo S."/>
            <person name="Nolan M."/>
            <person name="Ohm R."/>
            <person name="Pangilinan J."/>
            <person name="Park H.-J."/>
            <person name="Ramirez L."/>
            <person name="Alfaro M."/>
            <person name="Sun H."/>
            <person name="Tritt A."/>
            <person name="Yoshinaga Y."/>
            <person name="Zwiers L.-H."/>
            <person name="Turgeon B."/>
            <person name="Goodwin S."/>
            <person name="Spatafora J."/>
            <person name="Crous P."/>
            <person name="Grigoriev I."/>
        </authorList>
    </citation>
    <scope>NUCLEOTIDE SEQUENCE</scope>
    <source>
        <strain evidence="2">CBS 207.26</strain>
    </source>
</reference>
<name>A0A6A6D6M0_9PEZI</name>
<dbReference type="OrthoDB" id="4497263at2759"/>
<feature type="transmembrane region" description="Helical" evidence="1">
    <location>
        <begin position="226"/>
        <end position="247"/>
    </location>
</feature>
<keyword evidence="3" id="KW-1185">Reference proteome</keyword>
<evidence type="ECO:0000256" key="1">
    <source>
        <dbReference type="SAM" id="Phobius"/>
    </source>
</evidence>
<dbReference type="AlphaFoldDB" id="A0A6A6D6M0"/>
<gene>
    <name evidence="2" type="ORF">K469DRAFT_756472</name>
</gene>
<dbReference type="Proteomes" id="UP000800200">
    <property type="component" value="Unassembled WGS sequence"/>
</dbReference>
<dbReference type="EMBL" id="ML994751">
    <property type="protein sequence ID" value="KAF2175017.1"/>
    <property type="molecule type" value="Genomic_DNA"/>
</dbReference>
<proteinExistence type="predicted"/>